<dbReference type="PANTHER" id="PTHR30469:SF38">
    <property type="entry name" value="HLYD FAMILY SECRETION PROTEIN"/>
    <property type="match status" value="1"/>
</dbReference>
<evidence type="ECO:0000313" key="6">
    <source>
        <dbReference type="EMBL" id="SPL62647.1"/>
    </source>
</evidence>
<reference evidence="7" key="1">
    <citation type="submission" date="2017-12" db="EMBL/GenBank/DDBJ databases">
        <authorList>
            <person name="Diaz M."/>
        </authorList>
    </citation>
    <scope>NUCLEOTIDE SEQUENCE [LARGE SCALE GENOMIC DNA]</scope>
    <source>
        <strain evidence="7">FI11154</strain>
    </source>
</reference>
<dbReference type="Gene3D" id="1.10.287.470">
    <property type="entry name" value="Helix hairpin bin"/>
    <property type="match status" value="1"/>
</dbReference>
<gene>
    <name evidence="6" type="ORF">OHAE_5254</name>
</gene>
<evidence type="ECO:0000256" key="3">
    <source>
        <dbReference type="SAM" id="MobiDB-lite"/>
    </source>
</evidence>
<name>A0A2P9HEW5_9HYPH</name>
<dbReference type="Proteomes" id="UP000246073">
    <property type="component" value="Unassembled WGS sequence"/>
</dbReference>
<accession>A0A2P9HEW5</accession>
<dbReference type="AlphaFoldDB" id="A0A2P9HEW5"/>
<sequence>MNSLPTRSRSPSVSATPPASRGEATSPIRKNRFLVTSLRVAILVCVSAALSVALVGCQEQPASAPTSEVQRSVKIATVSFLPADSFGSLVGEVEPQIVSNLGFRIGGKIVERLSSVGDIVTAGTVLARLDAAQAQNTLNQAQANVAAASAQKSNAEQTEQRQKELLAQGFTTQAAFDAATAQANVARANLATAEAALSDARDGVTYTTLIADEPGVIMAVGAEIGQVVAAGQMVMQLARTDLRDGVFLVPETGVRAHPLGTPVRLSLLDNPSVVATGKVRQISPVADPTTRTFRVKVGIDNPQADFRYGSPIRGRVDQTGPKVAKLPLSALFQENDRPGVWLVDSSGAVKLVRVAIASYGSADFSVSEGLADGDHVVVAGVQRLRPGMKVSLDRGPEP</sequence>
<feature type="domain" description="Multidrug resistance protein MdtA-like C-terminal permuted SH3" evidence="5">
    <location>
        <begin position="327"/>
        <end position="383"/>
    </location>
</feature>
<comment type="similarity">
    <text evidence="1">Belongs to the membrane fusion protein (MFP) (TC 8.A.1) family.</text>
</comment>
<dbReference type="Gene3D" id="2.40.420.20">
    <property type="match status" value="1"/>
</dbReference>
<evidence type="ECO:0000256" key="2">
    <source>
        <dbReference type="SAM" id="Coils"/>
    </source>
</evidence>
<evidence type="ECO:0000259" key="4">
    <source>
        <dbReference type="Pfam" id="PF25954"/>
    </source>
</evidence>
<organism evidence="6 7">
    <name type="scientific">Ochrobactrum soli</name>
    <dbReference type="NCBI Taxonomy" id="2448455"/>
    <lineage>
        <taxon>Bacteria</taxon>
        <taxon>Pseudomonadati</taxon>
        <taxon>Pseudomonadota</taxon>
        <taxon>Alphaproteobacteria</taxon>
        <taxon>Hyphomicrobiales</taxon>
        <taxon>Brucellaceae</taxon>
        <taxon>Brucella/Ochrobactrum group</taxon>
        <taxon>Ochrobactrum</taxon>
    </lineage>
</organism>
<dbReference type="EMBL" id="OOFM01000003">
    <property type="protein sequence ID" value="SPL62647.1"/>
    <property type="molecule type" value="Genomic_DNA"/>
</dbReference>
<dbReference type="SUPFAM" id="SSF111369">
    <property type="entry name" value="HlyD-like secretion proteins"/>
    <property type="match status" value="1"/>
</dbReference>
<proteinExistence type="inferred from homology"/>
<feature type="domain" description="CusB-like beta-barrel" evidence="4">
    <location>
        <begin position="249"/>
        <end position="310"/>
    </location>
</feature>
<dbReference type="Gene3D" id="2.40.50.100">
    <property type="match status" value="1"/>
</dbReference>
<feature type="compositionally biased region" description="Polar residues" evidence="3">
    <location>
        <begin position="1"/>
        <end position="17"/>
    </location>
</feature>
<evidence type="ECO:0000259" key="5">
    <source>
        <dbReference type="Pfam" id="PF25967"/>
    </source>
</evidence>
<dbReference type="InterPro" id="IPR058792">
    <property type="entry name" value="Beta-barrel_RND_2"/>
</dbReference>
<keyword evidence="2" id="KW-0175">Coiled coil</keyword>
<feature type="coiled-coil region" evidence="2">
    <location>
        <begin position="131"/>
        <end position="168"/>
    </location>
</feature>
<dbReference type="PANTHER" id="PTHR30469">
    <property type="entry name" value="MULTIDRUG RESISTANCE PROTEIN MDTA"/>
    <property type="match status" value="1"/>
</dbReference>
<feature type="region of interest" description="Disordered" evidence="3">
    <location>
        <begin position="1"/>
        <end position="25"/>
    </location>
</feature>
<protein>
    <submittedName>
        <fullName evidence="6">Probable Co/Zn/Cd efflux system membrane fusion protein</fullName>
    </submittedName>
</protein>
<dbReference type="Pfam" id="PF25954">
    <property type="entry name" value="Beta-barrel_RND_2"/>
    <property type="match status" value="1"/>
</dbReference>
<dbReference type="NCBIfam" id="TIGR01730">
    <property type="entry name" value="RND_mfp"/>
    <property type="match status" value="1"/>
</dbReference>
<dbReference type="InterPro" id="IPR058627">
    <property type="entry name" value="MdtA-like_C"/>
</dbReference>
<evidence type="ECO:0000256" key="1">
    <source>
        <dbReference type="ARBA" id="ARBA00009477"/>
    </source>
</evidence>
<dbReference type="GO" id="GO:0015562">
    <property type="term" value="F:efflux transmembrane transporter activity"/>
    <property type="evidence" value="ECO:0007669"/>
    <property type="project" value="TreeGrafter"/>
</dbReference>
<dbReference type="GO" id="GO:1990281">
    <property type="term" value="C:efflux pump complex"/>
    <property type="evidence" value="ECO:0007669"/>
    <property type="project" value="TreeGrafter"/>
</dbReference>
<dbReference type="InterPro" id="IPR006143">
    <property type="entry name" value="RND_pump_MFP"/>
</dbReference>
<dbReference type="Pfam" id="PF25967">
    <property type="entry name" value="RND-MFP_C"/>
    <property type="match status" value="1"/>
</dbReference>
<evidence type="ECO:0000313" key="7">
    <source>
        <dbReference type="Proteomes" id="UP000246073"/>
    </source>
</evidence>
<dbReference type="Gene3D" id="2.40.30.170">
    <property type="match status" value="1"/>
</dbReference>